<dbReference type="SMART" id="SM00305">
    <property type="entry name" value="HintC"/>
    <property type="match status" value="2"/>
</dbReference>
<feature type="domain" description="Hint" evidence="13">
    <location>
        <begin position="912"/>
        <end position="1011"/>
    </location>
</feature>
<dbReference type="GO" id="GO:0016539">
    <property type="term" value="P:intein-mediated protein splicing"/>
    <property type="evidence" value="ECO:0007669"/>
    <property type="project" value="InterPro"/>
</dbReference>
<feature type="transmembrane region" description="Helical" evidence="11">
    <location>
        <begin position="39"/>
        <end position="65"/>
    </location>
</feature>
<dbReference type="GO" id="GO:0016540">
    <property type="term" value="P:protein autoprocessing"/>
    <property type="evidence" value="ECO:0007669"/>
    <property type="project" value="InterPro"/>
</dbReference>
<dbReference type="InterPro" id="IPR036844">
    <property type="entry name" value="Hint_dom_sf"/>
</dbReference>
<evidence type="ECO:0000313" key="14">
    <source>
        <dbReference type="EMBL" id="CAF4300787.1"/>
    </source>
</evidence>
<feature type="transmembrane region" description="Helical" evidence="11">
    <location>
        <begin position="6"/>
        <end position="27"/>
    </location>
</feature>
<evidence type="ECO:0000256" key="9">
    <source>
        <dbReference type="ARBA" id="ARBA00035085"/>
    </source>
</evidence>
<dbReference type="Pfam" id="PF12430">
    <property type="entry name" value="ABA_GPCR"/>
    <property type="match status" value="1"/>
</dbReference>
<dbReference type="AlphaFoldDB" id="A0A820HS57"/>
<dbReference type="CDD" id="cd00081">
    <property type="entry name" value="Hint"/>
    <property type="match status" value="2"/>
</dbReference>
<dbReference type="InterPro" id="IPR015672">
    <property type="entry name" value="GPHR/GTG"/>
</dbReference>
<dbReference type="InterPro" id="IPR025969">
    <property type="entry name" value="ABA_GPCR_dom"/>
</dbReference>
<dbReference type="GO" id="GO:0008308">
    <property type="term" value="F:voltage-gated monoatomic anion channel activity"/>
    <property type="evidence" value="ECO:0007669"/>
    <property type="project" value="TreeGrafter"/>
</dbReference>
<dbReference type="GO" id="GO:0032580">
    <property type="term" value="C:Golgi cisterna membrane"/>
    <property type="evidence" value="ECO:0007669"/>
    <property type="project" value="TreeGrafter"/>
</dbReference>
<dbReference type="Proteomes" id="UP000663862">
    <property type="component" value="Unassembled WGS sequence"/>
</dbReference>
<dbReference type="GO" id="GO:0007267">
    <property type="term" value="P:cell-cell signaling"/>
    <property type="evidence" value="ECO:0007669"/>
    <property type="project" value="InterPro"/>
</dbReference>
<evidence type="ECO:0000256" key="6">
    <source>
        <dbReference type="ARBA" id="ARBA00022989"/>
    </source>
</evidence>
<dbReference type="InterPro" id="IPR001657">
    <property type="entry name" value="Hedgehog"/>
</dbReference>
<feature type="transmembrane region" description="Helical" evidence="11">
    <location>
        <begin position="433"/>
        <end position="456"/>
    </location>
</feature>
<feature type="transmembrane region" description="Helical" evidence="11">
    <location>
        <begin position="77"/>
        <end position="98"/>
    </location>
</feature>
<evidence type="ECO:0000256" key="8">
    <source>
        <dbReference type="ARBA" id="ARBA00024145"/>
    </source>
</evidence>
<comment type="catalytic activity">
    <reaction evidence="9">
        <text>bromide(in) = bromide(out)</text>
        <dbReference type="Rhea" id="RHEA:75383"/>
        <dbReference type="ChEBI" id="CHEBI:15858"/>
    </reaction>
</comment>
<evidence type="ECO:0000256" key="11">
    <source>
        <dbReference type="SAM" id="Phobius"/>
    </source>
</evidence>
<evidence type="ECO:0000259" key="13">
    <source>
        <dbReference type="SMART" id="SM00306"/>
    </source>
</evidence>
<keyword evidence="4 11" id="KW-0812">Transmembrane</keyword>
<dbReference type="PRINTS" id="PR00632">
    <property type="entry name" value="SONICHHOG"/>
</dbReference>
<dbReference type="Pfam" id="PF12537">
    <property type="entry name" value="GPHR_N"/>
    <property type="match status" value="1"/>
</dbReference>
<evidence type="ECO:0000256" key="2">
    <source>
        <dbReference type="ARBA" id="ARBA00009478"/>
    </source>
</evidence>
<organism evidence="14 15">
    <name type="scientific">Rotaria socialis</name>
    <dbReference type="NCBI Taxonomy" id="392032"/>
    <lineage>
        <taxon>Eukaryota</taxon>
        <taxon>Metazoa</taxon>
        <taxon>Spiralia</taxon>
        <taxon>Gnathifera</taxon>
        <taxon>Rotifera</taxon>
        <taxon>Eurotatoria</taxon>
        <taxon>Bdelloidea</taxon>
        <taxon>Philodinida</taxon>
        <taxon>Philodinidae</taxon>
        <taxon>Rotaria</taxon>
    </lineage>
</organism>
<keyword evidence="5" id="KW-0732">Signal</keyword>
<reference evidence="14" key="1">
    <citation type="submission" date="2021-02" db="EMBL/GenBank/DDBJ databases">
        <authorList>
            <person name="Nowell W R."/>
        </authorList>
    </citation>
    <scope>NUCLEOTIDE SEQUENCE</scope>
</reference>
<dbReference type="InterPro" id="IPR001767">
    <property type="entry name" value="Hedgehog_Hint"/>
</dbReference>
<name>A0A820HS57_9BILA</name>
<proteinExistence type="inferred from homology"/>
<gene>
    <name evidence="14" type="ORF">TSG867_LOCUS6240</name>
</gene>
<feature type="transmembrane region" description="Helical" evidence="11">
    <location>
        <begin position="353"/>
        <end position="377"/>
    </location>
</feature>
<dbReference type="Gene3D" id="2.170.16.10">
    <property type="entry name" value="Hedgehog/Intein (Hint) domain"/>
    <property type="match status" value="2"/>
</dbReference>
<comment type="catalytic activity">
    <reaction evidence="10">
        <text>fluoride(in) = fluoride(out)</text>
        <dbReference type="Rhea" id="RHEA:76159"/>
        <dbReference type="ChEBI" id="CHEBI:17051"/>
    </reaction>
</comment>
<dbReference type="InterPro" id="IPR022535">
    <property type="entry name" value="Golgi_pH-regulator_cons_dom"/>
</dbReference>
<feature type="transmembrane region" description="Helical" evidence="11">
    <location>
        <begin position="299"/>
        <end position="321"/>
    </location>
</feature>
<feature type="domain" description="Hint" evidence="13">
    <location>
        <begin position="580"/>
        <end position="679"/>
    </location>
</feature>
<comment type="subcellular location">
    <subcellularLocation>
        <location evidence="1">Membrane</location>
        <topology evidence="1">Multi-pass membrane protein</topology>
    </subcellularLocation>
</comment>
<feature type="transmembrane region" description="Helical" evidence="11">
    <location>
        <begin position="110"/>
        <end position="127"/>
    </location>
</feature>
<dbReference type="InterPro" id="IPR003587">
    <property type="entry name" value="Hint_dom_N"/>
</dbReference>
<feature type="transmembrane region" description="Helical" evidence="11">
    <location>
        <begin position="389"/>
        <end position="413"/>
    </location>
</feature>
<dbReference type="GO" id="GO:0048731">
    <property type="term" value="P:system development"/>
    <property type="evidence" value="ECO:0007669"/>
    <property type="project" value="UniProtKB-ARBA"/>
</dbReference>
<evidence type="ECO:0000256" key="7">
    <source>
        <dbReference type="ARBA" id="ARBA00023136"/>
    </source>
</evidence>
<evidence type="ECO:0000256" key="1">
    <source>
        <dbReference type="ARBA" id="ARBA00004141"/>
    </source>
</evidence>
<evidence type="ECO:0000256" key="5">
    <source>
        <dbReference type="ARBA" id="ARBA00022729"/>
    </source>
</evidence>
<evidence type="ECO:0000259" key="12">
    <source>
        <dbReference type="SMART" id="SM00305"/>
    </source>
</evidence>
<dbReference type="SUPFAM" id="SSF51294">
    <property type="entry name" value="Hedgehog/intein (Hint) domain"/>
    <property type="match status" value="2"/>
</dbReference>
<evidence type="ECO:0000256" key="3">
    <source>
        <dbReference type="ARBA" id="ARBA00022473"/>
    </source>
</evidence>
<comment type="similarity">
    <text evidence="2">Belongs to the Golgi pH regulator (TC 1.A.38) family.</text>
</comment>
<dbReference type="InterPro" id="IPR006141">
    <property type="entry name" value="Intein_N"/>
</dbReference>
<feature type="domain" description="Hint" evidence="12">
    <location>
        <begin position="681"/>
        <end position="725"/>
    </location>
</feature>
<protein>
    <submittedName>
        <fullName evidence="14">Uncharacterized protein</fullName>
    </submittedName>
</protein>
<dbReference type="SMART" id="SM00306">
    <property type="entry name" value="HintN"/>
    <property type="match status" value="2"/>
</dbReference>
<keyword evidence="3" id="KW-0217">Developmental protein</keyword>
<feature type="transmembrane region" description="Helical" evidence="11">
    <location>
        <begin position="477"/>
        <end position="496"/>
    </location>
</feature>
<evidence type="ECO:0000256" key="4">
    <source>
        <dbReference type="ARBA" id="ARBA00022692"/>
    </source>
</evidence>
<dbReference type="EMBL" id="CAJOBQ010000230">
    <property type="protein sequence ID" value="CAF4300787.1"/>
    <property type="molecule type" value="Genomic_DNA"/>
</dbReference>
<keyword evidence="6 11" id="KW-1133">Transmembrane helix</keyword>
<dbReference type="GO" id="GO:0051452">
    <property type="term" value="P:intracellular pH reduction"/>
    <property type="evidence" value="ECO:0007669"/>
    <property type="project" value="TreeGrafter"/>
</dbReference>
<comment type="catalytic activity">
    <reaction evidence="8">
        <text>iodide(out) = iodide(in)</text>
        <dbReference type="Rhea" id="RHEA:66324"/>
        <dbReference type="ChEBI" id="CHEBI:16382"/>
    </reaction>
</comment>
<dbReference type="PANTHER" id="PTHR15948">
    <property type="entry name" value="G-PROTEIN COUPLED RECEPTOR 89-RELATED"/>
    <property type="match status" value="1"/>
</dbReference>
<evidence type="ECO:0000256" key="10">
    <source>
        <dbReference type="ARBA" id="ARBA00044702"/>
    </source>
</evidence>
<keyword evidence="7 11" id="KW-0472">Membrane</keyword>
<evidence type="ECO:0000313" key="15">
    <source>
        <dbReference type="Proteomes" id="UP000663862"/>
    </source>
</evidence>
<feature type="transmembrane region" description="Helical" evidence="11">
    <location>
        <begin position="147"/>
        <end position="168"/>
    </location>
</feature>
<dbReference type="PROSITE" id="PS50817">
    <property type="entry name" value="INTEIN_N_TER"/>
    <property type="match status" value="2"/>
</dbReference>
<sequence length="1114" mass="125943">MSLLTDTIVVAISQIAFFAAGWLFFFRQLYRNYDVRNRIVTLSFALTFALSCTMFELIIFEILAFLQPASRYLHWRIGLYCMLFLLVFFIPFYIAYLLLNTIKIVRDFRLVLCFTLIAWCFYLYIFWKLGNPFPISNRHEFFSIEQCISRVGIIGVTAMAILSGFGAVNCPYTYMAYFIKPVTDKDISDAQKRLKQVMEIVATKKKRVAYIEHENSLKTTFNSSFSSMNNKWNFLRRTLNSSFMSPSTNNLSYNLSTIKQDIVTYEEISSQLYTDLVDLQAIQQRIEYSKTFQGKYFHVLGHFFSLYCVWKIFISFINIVFNRVGKVDPVTRGIELTVHYFNMQFDVQFWSQYVSFTLIGIIVVTSIRGLLITLTKFFYVISSSRSSNVIVLCLAQLMGMYFISCILLIRMNMPAQYRQIISQVLGDLQFNFYHRWFDCIFLLSALFSIGILYLHYRSSQQSISLYDKNVQKILYKFILALGLLTATTFAACPITATPTEIANCLRYLTSGILGAALRDTKMLCVIAADIANCAKRELTDCVAEKLGKAALDEVVTISENCCPDINGRNCPIRDAVIKEQRCFAADSLVTLSNGDQKSIANLQSGDSLLAYDDKAKKVLSTNLITMLDFQPQRFALFKQVTTHTGRQLSLTSSHLMPTDKHGYVMAKNIHAGMNVYVMNGDGILITETVSNVSDVVKQGYVAPLTVEGTLIVNNVAASCYATIDSHYIAHTVLAPMRWWYSLFGKSSSMIGVHWFPQILFEFMVENATCLTKNNSKGVHKELRQQYSNIFFADIIQSIRIYKGTMLFKIIFTFGCVVFMANARCNLTAEPLELIDCLSHMSTIILGLAKNDIQRVCKSTSLIVKCAQNHLAECIGQKVGEAAFREIVDLAENCCPERNNPTCPIKDSIIEEQRCFAADSLVTLSNGDQKSIANLQSGDSLLAYDDKTKKVLSTNLITMLDFQPQRFALFKQVTTHTGRQLSLTSSHLMPTDKHGYVMAKNIHAGMNVYVMNGDGILITETVSNVSDVVKQGYVAPLTVEGYVAPLTVEGTLIVNNVAASCYATIDSHVIAHTVLAPMRWWYSLFGKSSSMIGVHWFPQILYEMTTYLIPSIIQK</sequence>
<comment type="caution">
    <text evidence="14">The sequence shown here is derived from an EMBL/GenBank/DDBJ whole genome shotgun (WGS) entry which is preliminary data.</text>
</comment>
<accession>A0A820HS57</accession>
<dbReference type="InterPro" id="IPR003586">
    <property type="entry name" value="Hint_dom_C"/>
</dbReference>
<dbReference type="Pfam" id="PF01079">
    <property type="entry name" value="Hint"/>
    <property type="match status" value="2"/>
</dbReference>
<feature type="domain" description="Hint" evidence="12">
    <location>
        <begin position="1013"/>
        <end position="1066"/>
    </location>
</feature>
<dbReference type="PANTHER" id="PTHR15948:SF0">
    <property type="entry name" value="GOLGI PH REGULATOR A-RELATED"/>
    <property type="match status" value="1"/>
</dbReference>